<proteinExistence type="predicted"/>
<dbReference type="InterPro" id="IPR013537">
    <property type="entry name" value="AcCoA_COase_cen"/>
</dbReference>
<dbReference type="InterPro" id="IPR049076">
    <property type="entry name" value="ACCA"/>
</dbReference>
<organism evidence="2 3">
    <name type="scientific">Datura stramonium</name>
    <name type="common">Jimsonweed</name>
    <name type="synonym">Common thornapple</name>
    <dbReference type="NCBI Taxonomy" id="4076"/>
    <lineage>
        <taxon>Eukaryota</taxon>
        <taxon>Viridiplantae</taxon>
        <taxon>Streptophyta</taxon>
        <taxon>Embryophyta</taxon>
        <taxon>Tracheophyta</taxon>
        <taxon>Spermatophyta</taxon>
        <taxon>Magnoliopsida</taxon>
        <taxon>eudicotyledons</taxon>
        <taxon>Gunneridae</taxon>
        <taxon>Pentapetalae</taxon>
        <taxon>asterids</taxon>
        <taxon>lamiids</taxon>
        <taxon>Solanales</taxon>
        <taxon>Solanaceae</taxon>
        <taxon>Solanoideae</taxon>
        <taxon>Datureae</taxon>
        <taxon>Datura</taxon>
    </lineage>
</organism>
<protein>
    <submittedName>
        <fullName evidence="2">Acetyl-CoA Carboxylase</fullName>
    </submittedName>
</protein>
<evidence type="ECO:0000313" key="2">
    <source>
        <dbReference type="EMBL" id="MCE3050604.1"/>
    </source>
</evidence>
<dbReference type="Pfam" id="PF08326">
    <property type="entry name" value="ACC_central"/>
    <property type="match status" value="1"/>
</dbReference>
<dbReference type="EMBL" id="JACEIK010007739">
    <property type="protein sequence ID" value="MCE3050604.1"/>
    <property type="molecule type" value="Genomic_DNA"/>
</dbReference>
<gene>
    <name evidence="2" type="primary">ACC-1_5</name>
    <name evidence="2" type="ORF">HAX54_047645</name>
</gene>
<evidence type="ECO:0000259" key="1">
    <source>
        <dbReference type="Pfam" id="PF08326"/>
    </source>
</evidence>
<dbReference type="Proteomes" id="UP000823775">
    <property type="component" value="Unassembled WGS sequence"/>
</dbReference>
<sequence>MVKPLVEKHSERKWGAMVIIKSLQLLPTVLTAALRETAHDLHAEMSNGSTHLVGRGNMLHIALVGINNQMSLLQDSGDEDQAQERINKLAKILREKDVSSSLKSAGVEEKLKVYDNIKYTPSRDRQWHLYTVLDKRRPIQRMFLRTLVRQSTSDDSLLACQGLHQGTTPSPWLFLYFKKHFEILSICTGRA</sequence>
<dbReference type="PANTHER" id="PTHR45728">
    <property type="entry name" value="ACETYL-COA CARBOXYLASE, ISOFORM A"/>
    <property type="match status" value="1"/>
</dbReference>
<dbReference type="PANTHER" id="PTHR45728:SF3">
    <property type="entry name" value="ACETYL-COA CARBOXYLASE"/>
    <property type="match status" value="1"/>
</dbReference>
<feature type="domain" description="Acetyl-CoA carboxylase central" evidence="1">
    <location>
        <begin position="110"/>
        <end position="156"/>
    </location>
</feature>
<accession>A0ABS8WKA9</accession>
<name>A0ABS8WKA9_DATST</name>
<comment type="caution">
    <text evidence="2">The sequence shown here is derived from an EMBL/GenBank/DDBJ whole genome shotgun (WGS) entry which is preliminary data.</text>
</comment>
<keyword evidence="3" id="KW-1185">Reference proteome</keyword>
<reference evidence="2 3" key="1">
    <citation type="journal article" date="2021" name="BMC Genomics">
        <title>Datura genome reveals duplications of psychoactive alkaloid biosynthetic genes and high mutation rate following tissue culture.</title>
        <authorList>
            <person name="Rajewski A."/>
            <person name="Carter-House D."/>
            <person name="Stajich J."/>
            <person name="Litt A."/>
        </authorList>
    </citation>
    <scope>NUCLEOTIDE SEQUENCE [LARGE SCALE GENOMIC DNA]</scope>
    <source>
        <strain evidence="2">AR-01</strain>
    </source>
</reference>
<evidence type="ECO:0000313" key="3">
    <source>
        <dbReference type="Proteomes" id="UP000823775"/>
    </source>
</evidence>